<evidence type="ECO:0000259" key="1">
    <source>
        <dbReference type="Pfam" id="PF13304"/>
    </source>
</evidence>
<dbReference type="InterPro" id="IPR003959">
    <property type="entry name" value="ATPase_AAA_core"/>
</dbReference>
<dbReference type="PANTHER" id="PTHR32182:SF22">
    <property type="entry name" value="ATP-DEPENDENT ENDONUCLEASE, OLD FAMILY-RELATED"/>
    <property type="match status" value="1"/>
</dbReference>
<dbReference type="PANTHER" id="PTHR32182">
    <property type="entry name" value="DNA REPLICATION AND REPAIR PROTEIN RECF"/>
    <property type="match status" value="1"/>
</dbReference>
<feature type="domain" description="ATPase AAA-type core" evidence="1">
    <location>
        <begin position="25"/>
        <end position="76"/>
    </location>
</feature>
<dbReference type="InterPro" id="IPR014555">
    <property type="entry name" value="RecF-like"/>
</dbReference>
<dbReference type="GO" id="GO:0000731">
    <property type="term" value="P:DNA synthesis involved in DNA repair"/>
    <property type="evidence" value="ECO:0007669"/>
    <property type="project" value="TreeGrafter"/>
</dbReference>
<dbReference type="PIRSF" id="PIRSF029347">
    <property type="entry name" value="RecF"/>
    <property type="match status" value="1"/>
</dbReference>
<feature type="domain" description="ATPase AAA-type core" evidence="1">
    <location>
        <begin position="191"/>
        <end position="311"/>
    </location>
</feature>
<dbReference type="AlphaFoldDB" id="A0A8T7M356"/>
<name>A0A8T7M356_9CHLR</name>
<proteinExistence type="predicted"/>
<dbReference type="RefSeq" id="WP_341469788.1">
    <property type="nucleotide sequence ID" value="NZ_CP128399.1"/>
</dbReference>
<dbReference type="GO" id="GO:0016887">
    <property type="term" value="F:ATP hydrolysis activity"/>
    <property type="evidence" value="ECO:0007669"/>
    <property type="project" value="InterPro"/>
</dbReference>
<sequence>MGALDRIKISGYKSIREADIKLGALNVLIGANGAGKTNFISVFKLLNQIVEENLQRYAGEVGGAESLLYFGQKVTGGISIGLQFNVNGYQVELVPASSDTLIFGEEICWFHNKRYPIPYRISLGKGHKETLLIEESLKKGGNIPRYVLESLKSWQVYHFHDTSDSAKIKKTGDIGDNRILRADASNLAAFLYLLEKRHRENYDNIVRTIRMVAPFFRDFNLKPNLLNPDKIQLEWREVSADTYFNANSLSDGTLRFICLATLLLQPTLPSTILIDEPELGLHPYAITILAGLLKSAATKTQVIVSTQSVPLVNQLSPEDIIVVDREDNQSVFKRLDQQNVEEWLEDYGLGELWEKNILGGRPHR</sequence>
<accession>A0A8T7M356</accession>
<dbReference type="SUPFAM" id="SSF52540">
    <property type="entry name" value="P-loop containing nucleoside triphosphate hydrolases"/>
    <property type="match status" value="1"/>
</dbReference>
<reference evidence="2 4" key="1">
    <citation type="submission" date="2020-06" db="EMBL/GenBank/DDBJ databases">
        <title>Anoxygenic phototrophic Chloroflexota member uses a Type I reaction center.</title>
        <authorList>
            <person name="Tsuji J.M."/>
            <person name="Shaw N.A."/>
            <person name="Nagashima S."/>
            <person name="Venkiteswaran J."/>
            <person name="Schiff S.L."/>
            <person name="Hanada S."/>
            <person name="Tank M."/>
            <person name="Neufeld J.D."/>
        </authorList>
    </citation>
    <scope>NUCLEOTIDE SEQUENCE [LARGE SCALE GENOMIC DNA]</scope>
    <source>
        <strain evidence="2">L227-S17</strain>
    </source>
</reference>
<dbReference type="EMBL" id="JACATZ010000001">
    <property type="protein sequence ID" value="NWJ46036.1"/>
    <property type="molecule type" value="Genomic_DNA"/>
</dbReference>
<evidence type="ECO:0000313" key="2">
    <source>
        <dbReference type="EMBL" id="NWJ46036.1"/>
    </source>
</evidence>
<organism evidence="2 4">
    <name type="scientific">Candidatus Chlorohelix allophototropha</name>
    <dbReference type="NCBI Taxonomy" id="3003348"/>
    <lineage>
        <taxon>Bacteria</taxon>
        <taxon>Bacillati</taxon>
        <taxon>Chloroflexota</taxon>
        <taxon>Chloroflexia</taxon>
        <taxon>Candidatus Chloroheliales</taxon>
        <taxon>Candidatus Chloroheliaceae</taxon>
        <taxon>Candidatus Chlorohelix</taxon>
    </lineage>
</organism>
<gene>
    <name evidence="2" type="ORF">HXX08_09180</name>
    <name evidence="3" type="ORF">OZ401_001180</name>
</gene>
<dbReference type="EMBL" id="CP128399">
    <property type="protein sequence ID" value="WJW67896.1"/>
    <property type="molecule type" value="Genomic_DNA"/>
</dbReference>
<evidence type="ECO:0000313" key="3">
    <source>
        <dbReference type="EMBL" id="WJW67896.1"/>
    </source>
</evidence>
<protein>
    <submittedName>
        <fullName evidence="2">AAA family ATPase</fullName>
    </submittedName>
</protein>
<dbReference type="Pfam" id="PF13304">
    <property type="entry name" value="AAA_21"/>
    <property type="match status" value="2"/>
</dbReference>
<dbReference type="InterPro" id="IPR027417">
    <property type="entry name" value="P-loop_NTPase"/>
</dbReference>
<reference evidence="3" key="2">
    <citation type="journal article" date="2024" name="Nature">
        <title>Anoxygenic phototroph of the Chloroflexota uses a type I reaction centre.</title>
        <authorList>
            <person name="Tsuji J.M."/>
            <person name="Shaw N.A."/>
            <person name="Nagashima S."/>
            <person name="Venkiteswaran J.J."/>
            <person name="Schiff S.L."/>
            <person name="Watanabe T."/>
            <person name="Fukui M."/>
            <person name="Hanada S."/>
            <person name="Tank M."/>
            <person name="Neufeld J.D."/>
        </authorList>
    </citation>
    <scope>NUCLEOTIDE SEQUENCE</scope>
    <source>
        <strain evidence="3">L227-S17</strain>
    </source>
</reference>
<dbReference type="Proteomes" id="UP001431572">
    <property type="component" value="Chromosome 1"/>
</dbReference>
<evidence type="ECO:0000313" key="4">
    <source>
        <dbReference type="Proteomes" id="UP000521676"/>
    </source>
</evidence>
<dbReference type="Proteomes" id="UP000521676">
    <property type="component" value="Unassembled WGS sequence"/>
</dbReference>
<dbReference type="GO" id="GO:0005524">
    <property type="term" value="F:ATP binding"/>
    <property type="evidence" value="ECO:0007669"/>
    <property type="project" value="InterPro"/>
</dbReference>
<evidence type="ECO:0000313" key="5">
    <source>
        <dbReference type="Proteomes" id="UP001431572"/>
    </source>
</evidence>
<dbReference type="GO" id="GO:0006302">
    <property type="term" value="P:double-strand break repair"/>
    <property type="evidence" value="ECO:0007669"/>
    <property type="project" value="TreeGrafter"/>
</dbReference>
<dbReference type="Gene3D" id="3.40.50.300">
    <property type="entry name" value="P-loop containing nucleotide triphosphate hydrolases"/>
    <property type="match status" value="1"/>
</dbReference>
<keyword evidence="5" id="KW-1185">Reference proteome</keyword>